<accession>A0A090L4S6</accession>
<dbReference type="Pfam" id="PF00083">
    <property type="entry name" value="Sugar_tr"/>
    <property type="match status" value="1"/>
</dbReference>
<reference evidence="6 7" key="1">
    <citation type="submission" date="2014-09" db="EMBL/GenBank/DDBJ databases">
        <authorList>
            <person name="Martin A.A."/>
        </authorList>
    </citation>
    <scope>NUCLEOTIDE SEQUENCE</scope>
    <source>
        <strain evidence="7">ED321</strain>
        <strain evidence="6">ED321 Heterogonic</strain>
    </source>
</reference>
<organism evidence="6">
    <name type="scientific">Strongyloides ratti</name>
    <name type="common">Parasitic roundworm</name>
    <dbReference type="NCBI Taxonomy" id="34506"/>
    <lineage>
        <taxon>Eukaryota</taxon>
        <taxon>Metazoa</taxon>
        <taxon>Ecdysozoa</taxon>
        <taxon>Nematoda</taxon>
        <taxon>Chromadorea</taxon>
        <taxon>Rhabditida</taxon>
        <taxon>Tylenchina</taxon>
        <taxon>Panagrolaimomorpha</taxon>
        <taxon>Strongyloidoidea</taxon>
        <taxon>Strongyloididae</taxon>
        <taxon>Strongyloides</taxon>
    </lineage>
</organism>
<comment type="subcellular location">
    <subcellularLocation>
        <location evidence="1">Membrane</location>
    </subcellularLocation>
</comment>
<evidence type="ECO:0000313" key="8">
    <source>
        <dbReference type="WBParaSite" id="SRAE_1000077900.1"/>
    </source>
</evidence>
<dbReference type="InterPro" id="IPR045263">
    <property type="entry name" value="GLUT"/>
</dbReference>
<feature type="transmembrane region" description="Helical" evidence="5">
    <location>
        <begin position="334"/>
        <end position="356"/>
    </location>
</feature>
<feature type="transmembrane region" description="Helical" evidence="5">
    <location>
        <begin position="154"/>
        <end position="171"/>
    </location>
</feature>
<dbReference type="PANTHER" id="PTHR23503:SF123">
    <property type="entry name" value="MAJOR FACILITATOR SUPERFAMILY (MFS) PROFILE DOMAIN-CONTAINING PROTEIN"/>
    <property type="match status" value="1"/>
</dbReference>
<feature type="transmembrane region" description="Helical" evidence="5">
    <location>
        <begin position="403"/>
        <end position="423"/>
    </location>
</feature>
<feature type="transmembrane region" description="Helical" evidence="5">
    <location>
        <begin position="377"/>
        <end position="397"/>
    </location>
</feature>
<feature type="transmembrane region" description="Helical" evidence="5">
    <location>
        <begin position="84"/>
        <end position="106"/>
    </location>
</feature>
<dbReference type="WormBase" id="SRAE_1000077900">
    <property type="protein sequence ID" value="SRP01598"/>
    <property type="gene ID" value="WBGene00257379"/>
</dbReference>
<protein>
    <submittedName>
        <fullName evidence="6 8">Major facilitator superfamily domain, general substrate transporter-containing protein</fullName>
    </submittedName>
</protein>
<evidence type="ECO:0000256" key="4">
    <source>
        <dbReference type="ARBA" id="ARBA00023136"/>
    </source>
</evidence>
<dbReference type="SUPFAM" id="SSF103473">
    <property type="entry name" value="MFS general substrate transporter"/>
    <property type="match status" value="1"/>
</dbReference>
<dbReference type="GeneID" id="36374874"/>
<sequence>MLLHGTLGNIGNILNFVSITFEVDIKNFVTTTNGTYNKTSIKEDVDSYVFSTFSLSSILGQLFICLLYGKLVNRYGSSFLWINIRLYTVIVAFSQFLFGISCFFILPQLVFLAECPSFYGGASVILNTNTAYMFINVIVTTLISKSSLINYHNWHYIFIIGIFISIIYLLLTHEVKETPKYLYFVDSNLEKINESLLFYRHKDTNIDKVINRYDKEIDMYKKKVFMSISKVFNTKSLRKRIFLLFLVEISQIISVYTIISPYLEKMLNYLNFPLLYTSSIIFGLQLGGLAASMISAVVSELFSRKKLLIAFIIFSSISFKFMFVGLIYQEINTVNIISQILCVFSIYLSAIISNIGHMCFTPILINDMIPIHAKFSTIQIMTIFSSMIQIFLIIFFVPLYNVLGSVTFLNYNIFPTIAMFLIIKYLPNTKNKQVYEIFNDYEQL</sequence>
<keyword evidence="3 5" id="KW-1133">Transmembrane helix</keyword>
<dbReference type="InterPro" id="IPR036259">
    <property type="entry name" value="MFS_trans_sf"/>
</dbReference>
<keyword evidence="4 5" id="KW-0472">Membrane</keyword>
<gene>
    <name evidence="6 8 9" type="ORF">SRAE_1000077900</name>
</gene>
<dbReference type="InterPro" id="IPR005828">
    <property type="entry name" value="MFS_sugar_transport-like"/>
</dbReference>
<dbReference type="EMBL" id="LN609528">
    <property type="protein sequence ID" value="CEF62509.1"/>
    <property type="molecule type" value="Genomic_DNA"/>
</dbReference>
<dbReference type="Gene3D" id="1.20.1250.20">
    <property type="entry name" value="MFS general substrate transporter like domains"/>
    <property type="match status" value="1"/>
</dbReference>
<dbReference type="WBParaSite" id="SRAE_1000077900.1">
    <property type="protein sequence ID" value="SRAE_1000077900.1"/>
    <property type="gene ID" value="WBGene00257379"/>
</dbReference>
<reference evidence="8" key="2">
    <citation type="submission" date="2020-12" db="UniProtKB">
        <authorList>
            <consortium name="WormBaseParasite"/>
        </authorList>
    </citation>
    <scope>IDENTIFICATION</scope>
</reference>
<evidence type="ECO:0000256" key="2">
    <source>
        <dbReference type="ARBA" id="ARBA00022692"/>
    </source>
</evidence>
<proteinExistence type="predicted"/>
<dbReference type="GO" id="GO:0015149">
    <property type="term" value="F:hexose transmembrane transporter activity"/>
    <property type="evidence" value="ECO:0007669"/>
    <property type="project" value="TreeGrafter"/>
</dbReference>
<evidence type="ECO:0000313" key="6">
    <source>
        <dbReference type="EMBL" id="CEF62509.1"/>
    </source>
</evidence>
<evidence type="ECO:0000256" key="3">
    <source>
        <dbReference type="ARBA" id="ARBA00022989"/>
    </source>
</evidence>
<evidence type="ECO:0000256" key="1">
    <source>
        <dbReference type="ARBA" id="ARBA00004370"/>
    </source>
</evidence>
<dbReference type="RefSeq" id="XP_024501711.1">
    <property type="nucleotide sequence ID" value="XM_024647655.1"/>
</dbReference>
<evidence type="ECO:0000313" key="7">
    <source>
        <dbReference type="Proteomes" id="UP000035682"/>
    </source>
</evidence>
<dbReference type="Proteomes" id="UP000035682">
    <property type="component" value="Unplaced"/>
</dbReference>
<dbReference type="PANTHER" id="PTHR23503">
    <property type="entry name" value="SOLUTE CARRIER FAMILY 2"/>
    <property type="match status" value="1"/>
</dbReference>
<feature type="transmembrane region" description="Helical" evidence="5">
    <location>
        <begin position="118"/>
        <end position="142"/>
    </location>
</feature>
<evidence type="ECO:0000313" key="9">
    <source>
        <dbReference type="WormBase" id="SRAE_1000077900"/>
    </source>
</evidence>
<dbReference type="STRING" id="34506.A0A090L4S6"/>
<keyword evidence="2 5" id="KW-0812">Transmembrane</keyword>
<name>A0A090L4S6_STRRB</name>
<feature type="transmembrane region" description="Helical" evidence="5">
    <location>
        <begin position="241"/>
        <end position="263"/>
    </location>
</feature>
<dbReference type="CTD" id="36374874"/>
<evidence type="ECO:0000256" key="5">
    <source>
        <dbReference type="SAM" id="Phobius"/>
    </source>
</evidence>
<dbReference type="AlphaFoldDB" id="A0A090L4S6"/>
<feature type="transmembrane region" description="Helical" evidence="5">
    <location>
        <begin position="275"/>
        <end position="298"/>
    </location>
</feature>
<keyword evidence="7" id="KW-1185">Reference proteome</keyword>
<dbReference type="GO" id="GO:0016020">
    <property type="term" value="C:membrane"/>
    <property type="evidence" value="ECO:0007669"/>
    <property type="project" value="UniProtKB-SubCell"/>
</dbReference>
<feature type="transmembrane region" description="Helical" evidence="5">
    <location>
        <begin position="307"/>
        <end position="328"/>
    </location>
</feature>
<feature type="transmembrane region" description="Helical" evidence="5">
    <location>
        <begin position="48"/>
        <end position="69"/>
    </location>
</feature>